<dbReference type="PANTHER" id="PTHR10589:SF17">
    <property type="entry name" value="UBIQUITIN CARBOXYL-TERMINAL HYDROLASE"/>
    <property type="match status" value="1"/>
</dbReference>
<dbReference type="GO" id="GO:0006511">
    <property type="term" value="P:ubiquitin-dependent protein catabolic process"/>
    <property type="evidence" value="ECO:0007669"/>
    <property type="project" value="UniProtKB-UniRule"/>
</dbReference>
<evidence type="ECO:0000256" key="8">
    <source>
        <dbReference type="RuleBase" id="RU361215"/>
    </source>
</evidence>
<dbReference type="InterPro" id="IPR001578">
    <property type="entry name" value="Peptidase_C12_UCH"/>
</dbReference>
<dbReference type="PRINTS" id="PR00707">
    <property type="entry name" value="UBCTHYDRLASE"/>
</dbReference>
<dbReference type="Gene3D" id="3.40.532.10">
    <property type="entry name" value="Peptidase C12, ubiquitin carboxyl-terminal hydrolase"/>
    <property type="match status" value="1"/>
</dbReference>
<evidence type="ECO:0000256" key="5">
    <source>
        <dbReference type="ARBA" id="ARBA00022801"/>
    </source>
</evidence>
<evidence type="ECO:0000256" key="2">
    <source>
        <dbReference type="ARBA" id="ARBA00009326"/>
    </source>
</evidence>
<feature type="site" description="Transition state stabilizer" evidence="7">
    <location>
        <position position="5"/>
    </location>
</feature>
<dbReference type="EMBL" id="MU839007">
    <property type="protein sequence ID" value="KAK1767900.1"/>
    <property type="molecule type" value="Genomic_DNA"/>
</dbReference>
<comment type="caution">
    <text evidence="10">The sequence shown here is derived from an EMBL/GenBank/DDBJ whole genome shotgun (WGS) entry which is preliminary data.</text>
</comment>
<sequence length="152" mass="16720">MWFKQTINNACGLYGILHALSNGAARDMLEPNSLVTRLLETCSSLPPQERSLVLENSAELESVYEEVATQGISSIPDNAEDEVDFHYVCFVKSHKSGRLYELDGDRKGPIDRGVVVQPEEDVLAPGGLNAIREYIECEPGNTNFSLMALVCS</sequence>
<dbReference type="GeneID" id="85311001"/>
<organism evidence="10 11">
    <name type="scientific">Phialemonium atrogriseum</name>
    <dbReference type="NCBI Taxonomy" id="1093897"/>
    <lineage>
        <taxon>Eukaryota</taxon>
        <taxon>Fungi</taxon>
        <taxon>Dikarya</taxon>
        <taxon>Ascomycota</taxon>
        <taxon>Pezizomycotina</taxon>
        <taxon>Sordariomycetes</taxon>
        <taxon>Sordariomycetidae</taxon>
        <taxon>Cephalothecales</taxon>
        <taxon>Cephalothecaceae</taxon>
        <taxon>Phialemonium</taxon>
    </lineage>
</organism>
<keyword evidence="6 7" id="KW-0788">Thiol protease</keyword>
<dbReference type="GO" id="GO:0005737">
    <property type="term" value="C:cytoplasm"/>
    <property type="evidence" value="ECO:0007669"/>
    <property type="project" value="TreeGrafter"/>
</dbReference>
<evidence type="ECO:0000259" key="9">
    <source>
        <dbReference type="PROSITE" id="PS52048"/>
    </source>
</evidence>
<gene>
    <name evidence="10" type="ORF">QBC33DRAFT_537689</name>
</gene>
<dbReference type="PROSITE" id="PS52048">
    <property type="entry name" value="UCH_DOMAIN"/>
    <property type="match status" value="1"/>
</dbReference>
<dbReference type="InterPro" id="IPR036959">
    <property type="entry name" value="Peptidase_C12_UCH_sf"/>
</dbReference>
<feature type="domain" description="UCH catalytic" evidence="9">
    <location>
        <begin position="1"/>
        <end position="151"/>
    </location>
</feature>
<evidence type="ECO:0000313" key="10">
    <source>
        <dbReference type="EMBL" id="KAK1767900.1"/>
    </source>
</evidence>
<keyword evidence="11" id="KW-1185">Reference proteome</keyword>
<dbReference type="AlphaFoldDB" id="A0AAJ0C0H9"/>
<feature type="active site" description="Proton donor" evidence="7">
    <location>
        <position position="86"/>
    </location>
</feature>
<reference evidence="10" key="1">
    <citation type="submission" date="2023-06" db="EMBL/GenBank/DDBJ databases">
        <title>Genome-scale phylogeny and comparative genomics of the fungal order Sordariales.</title>
        <authorList>
            <consortium name="Lawrence Berkeley National Laboratory"/>
            <person name="Hensen N."/>
            <person name="Bonometti L."/>
            <person name="Westerberg I."/>
            <person name="Brannstrom I.O."/>
            <person name="Guillou S."/>
            <person name="Cros-Aarteil S."/>
            <person name="Calhoun S."/>
            <person name="Haridas S."/>
            <person name="Kuo A."/>
            <person name="Mondo S."/>
            <person name="Pangilinan J."/>
            <person name="Riley R."/>
            <person name="Labutti K."/>
            <person name="Andreopoulos B."/>
            <person name="Lipzen A."/>
            <person name="Chen C."/>
            <person name="Yanf M."/>
            <person name="Daum C."/>
            <person name="Ng V."/>
            <person name="Clum A."/>
            <person name="Steindorff A."/>
            <person name="Ohm R."/>
            <person name="Martin F."/>
            <person name="Silar P."/>
            <person name="Natvig D."/>
            <person name="Lalanne C."/>
            <person name="Gautier V."/>
            <person name="Ament-Velasquez S.L."/>
            <person name="Kruys A."/>
            <person name="Hutchinson M.I."/>
            <person name="Powell A.J."/>
            <person name="Barry K."/>
            <person name="Miller A.N."/>
            <person name="Grigoriev I.V."/>
            <person name="Debuchy R."/>
            <person name="Gladieux P."/>
            <person name="Thoren M.H."/>
            <person name="Johannesson H."/>
        </authorList>
    </citation>
    <scope>NUCLEOTIDE SEQUENCE</scope>
    <source>
        <strain evidence="10">8032-3</strain>
    </source>
</reference>
<protein>
    <recommendedName>
        <fullName evidence="8">Ubiquitin carboxyl-terminal hydrolase</fullName>
        <ecNumber evidence="8">3.4.19.12</ecNumber>
    </recommendedName>
</protein>
<evidence type="ECO:0000313" key="11">
    <source>
        <dbReference type="Proteomes" id="UP001244011"/>
    </source>
</evidence>
<dbReference type="PROSITE" id="PS00140">
    <property type="entry name" value="UCH_1"/>
    <property type="match status" value="1"/>
</dbReference>
<name>A0AAJ0C0H9_9PEZI</name>
<comment type="catalytic activity">
    <reaction evidence="1 7 8">
        <text>Thiol-dependent hydrolysis of ester, thioester, amide, peptide and isopeptide bonds formed by the C-terminal Gly of ubiquitin (a 76-residue protein attached to proteins as an intracellular targeting signal).</text>
        <dbReference type="EC" id="3.4.19.12"/>
    </reaction>
</comment>
<dbReference type="RefSeq" id="XP_060284113.1">
    <property type="nucleotide sequence ID" value="XM_060427814.1"/>
</dbReference>
<keyword evidence="5 7" id="KW-0378">Hydrolase</keyword>
<dbReference type="SUPFAM" id="SSF54001">
    <property type="entry name" value="Cysteine proteinases"/>
    <property type="match status" value="1"/>
</dbReference>
<evidence type="ECO:0000256" key="7">
    <source>
        <dbReference type="PROSITE-ProRule" id="PRU01393"/>
    </source>
</evidence>
<feature type="site" description="Important for enzyme activity" evidence="7">
    <location>
        <position position="103"/>
    </location>
</feature>
<dbReference type="InterPro" id="IPR057254">
    <property type="entry name" value="UCH_AS"/>
</dbReference>
<dbReference type="GO" id="GO:0016579">
    <property type="term" value="P:protein deubiquitination"/>
    <property type="evidence" value="ECO:0007669"/>
    <property type="project" value="TreeGrafter"/>
</dbReference>
<dbReference type="PANTHER" id="PTHR10589">
    <property type="entry name" value="UBIQUITIN CARBOXYL-TERMINAL HYDROLASE"/>
    <property type="match status" value="1"/>
</dbReference>
<feature type="active site" description="Nucleophile" evidence="7">
    <location>
        <position position="11"/>
    </location>
</feature>
<proteinExistence type="inferred from homology"/>
<dbReference type="InterPro" id="IPR038765">
    <property type="entry name" value="Papain-like_cys_pep_sf"/>
</dbReference>
<comment type="similarity">
    <text evidence="2 7 8">Belongs to the peptidase C12 family.</text>
</comment>
<dbReference type="Pfam" id="PF01088">
    <property type="entry name" value="Peptidase_C12"/>
    <property type="match status" value="1"/>
</dbReference>
<dbReference type="Proteomes" id="UP001244011">
    <property type="component" value="Unassembled WGS sequence"/>
</dbReference>
<dbReference type="EC" id="3.4.19.12" evidence="8"/>
<evidence type="ECO:0000256" key="1">
    <source>
        <dbReference type="ARBA" id="ARBA00000707"/>
    </source>
</evidence>
<accession>A0AAJ0C0H9</accession>
<evidence type="ECO:0000256" key="3">
    <source>
        <dbReference type="ARBA" id="ARBA00022670"/>
    </source>
</evidence>
<evidence type="ECO:0000256" key="4">
    <source>
        <dbReference type="ARBA" id="ARBA00022786"/>
    </source>
</evidence>
<keyword evidence="3 7" id="KW-0645">Protease</keyword>
<keyword evidence="4 7" id="KW-0833">Ubl conjugation pathway</keyword>
<dbReference type="GO" id="GO:0004843">
    <property type="term" value="F:cysteine-type deubiquitinase activity"/>
    <property type="evidence" value="ECO:0007669"/>
    <property type="project" value="UniProtKB-UniRule"/>
</dbReference>
<evidence type="ECO:0000256" key="6">
    <source>
        <dbReference type="ARBA" id="ARBA00022807"/>
    </source>
</evidence>